<feature type="transmembrane region" description="Helical" evidence="6">
    <location>
        <begin position="106"/>
        <end position="126"/>
    </location>
</feature>
<keyword evidence="4 6" id="KW-0472">Membrane</keyword>
<evidence type="ECO:0000256" key="6">
    <source>
        <dbReference type="SAM" id="Phobius"/>
    </source>
</evidence>
<protein>
    <recommendedName>
        <fullName evidence="9">G-protein coupled receptors family 1 profile domain-containing protein</fullName>
    </recommendedName>
</protein>
<comment type="subcellular location">
    <subcellularLocation>
        <location evidence="1">Membrane</location>
        <topology evidence="1">Multi-pass membrane protein</topology>
    </subcellularLocation>
</comment>
<evidence type="ECO:0000256" key="3">
    <source>
        <dbReference type="ARBA" id="ARBA00022989"/>
    </source>
</evidence>
<reference evidence="8" key="1">
    <citation type="journal article" date="2018" name="PLoS ONE">
        <title>Chinook salmon (Oncorhynchus tshawytscha) genome and transcriptome.</title>
        <authorList>
            <person name="Christensen K.A."/>
            <person name="Leong J.S."/>
            <person name="Sakhrani D."/>
            <person name="Biagi C.A."/>
            <person name="Minkley D.R."/>
            <person name="Withler R.E."/>
            <person name="Rondeau E.B."/>
            <person name="Koop B.F."/>
            <person name="Devlin R.H."/>
        </authorList>
    </citation>
    <scope>NUCLEOTIDE SEQUENCE [LARGE SCALE GENOMIC DNA]</scope>
</reference>
<feature type="transmembrane region" description="Helical" evidence="6">
    <location>
        <begin position="32"/>
        <end position="54"/>
    </location>
</feature>
<feature type="transmembrane region" description="Helical" evidence="6">
    <location>
        <begin position="295"/>
        <end position="317"/>
    </location>
</feature>
<dbReference type="GO" id="GO:0007189">
    <property type="term" value="P:adenylate cyclase-activating G protein-coupled receptor signaling pathway"/>
    <property type="evidence" value="ECO:0007669"/>
    <property type="project" value="TreeGrafter"/>
</dbReference>
<proteinExistence type="predicted"/>
<reference evidence="7" key="3">
    <citation type="submission" date="2025-09" db="UniProtKB">
        <authorList>
            <consortium name="Ensembl"/>
        </authorList>
    </citation>
    <scope>IDENTIFICATION</scope>
</reference>
<evidence type="ECO:0000313" key="8">
    <source>
        <dbReference type="Proteomes" id="UP000694402"/>
    </source>
</evidence>
<reference evidence="7" key="2">
    <citation type="submission" date="2025-08" db="UniProtKB">
        <authorList>
            <consortium name="Ensembl"/>
        </authorList>
    </citation>
    <scope>IDENTIFICATION</scope>
</reference>
<accession>A0AAZ3SSX9</accession>
<dbReference type="Proteomes" id="UP000694402">
    <property type="component" value="Unassembled WGS sequence"/>
</dbReference>
<name>A0AAZ3SSX9_ONCTS</name>
<dbReference type="GO" id="GO:0004930">
    <property type="term" value="F:G protein-coupled receptor activity"/>
    <property type="evidence" value="ECO:0007669"/>
    <property type="project" value="TreeGrafter"/>
</dbReference>
<dbReference type="AlphaFoldDB" id="A0AAZ3SSX9"/>
<gene>
    <name evidence="7" type="primary">tmem116</name>
</gene>
<evidence type="ECO:0000256" key="2">
    <source>
        <dbReference type="ARBA" id="ARBA00022692"/>
    </source>
</evidence>
<dbReference type="PANTHER" id="PTHR23112">
    <property type="entry name" value="G PROTEIN-COUPLED RECEPTOR 157-RELATED"/>
    <property type="match status" value="1"/>
</dbReference>
<dbReference type="GO" id="GO:0005886">
    <property type="term" value="C:plasma membrane"/>
    <property type="evidence" value="ECO:0007669"/>
    <property type="project" value="TreeGrafter"/>
</dbReference>
<dbReference type="SUPFAM" id="SSF81321">
    <property type="entry name" value="Family A G protein-coupled receptor-like"/>
    <property type="match status" value="1"/>
</dbReference>
<evidence type="ECO:0000256" key="5">
    <source>
        <dbReference type="SAM" id="MobiDB-lite"/>
    </source>
</evidence>
<evidence type="ECO:0000313" key="7">
    <source>
        <dbReference type="Ensembl" id="ENSOTSP00005156375.1"/>
    </source>
</evidence>
<keyword evidence="8" id="KW-1185">Reference proteome</keyword>
<evidence type="ECO:0000256" key="1">
    <source>
        <dbReference type="ARBA" id="ARBA00004141"/>
    </source>
</evidence>
<dbReference type="PANTHER" id="PTHR23112:SF0">
    <property type="entry name" value="TRANSMEMBRANE PROTEIN 116"/>
    <property type="match status" value="1"/>
</dbReference>
<dbReference type="CTD" id="89894"/>
<feature type="region of interest" description="Disordered" evidence="5">
    <location>
        <begin position="410"/>
        <end position="433"/>
    </location>
</feature>
<sequence>MLNFVLQDVSNNTEQNTTTPEDWTVVYFAVRWIQMTMAVLSIVGSGSIIVYATFQHLIRTPEIQPLFLLSVTDLLLAVSWLVGAVLFTQDCESHATCYNLHIVEQILYMTSFFYTLNYVWTLYSGLNNRFYSSLHGYPAQCATKLRSFSKIAAVLSCVLPVLLMLPVFVTGNMDHCYTNFSQPYKCLLMHTEALFMSTDLSKMEVDSACRLGHMYSIAVFLAVFLLTFVGIVVSQPIPWLPAYSYFIQTLASHVFCLHQVLMGKARTVYRRCVSSSGFLGDRQWASLRVLDRHMLLYPSVFFFCWGPAVFLAAMILYNPKSVEGVVGVILYILQVKLPAALKPTSKTCATSVQGLTSTSSSQAFTSSSQGLLNCVVYGWTQTHFRSASKDALRDMDTQTPLLRSQKKGYKTLWSTPSPKPDDIEGSGVLPTPH</sequence>
<evidence type="ECO:0008006" key="9">
    <source>
        <dbReference type="Google" id="ProtNLM"/>
    </source>
</evidence>
<evidence type="ECO:0000256" key="4">
    <source>
        <dbReference type="ARBA" id="ARBA00023136"/>
    </source>
</evidence>
<keyword evidence="3 6" id="KW-1133">Transmembrane helix</keyword>
<keyword evidence="2 6" id="KW-0812">Transmembrane</keyword>
<organism evidence="7 8">
    <name type="scientific">Oncorhynchus tshawytscha</name>
    <name type="common">Chinook salmon</name>
    <name type="synonym">Salmo tshawytscha</name>
    <dbReference type="NCBI Taxonomy" id="74940"/>
    <lineage>
        <taxon>Eukaryota</taxon>
        <taxon>Metazoa</taxon>
        <taxon>Chordata</taxon>
        <taxon>Craniata</taxon>
        <taxon>Vertebrata</taxon>
        <taxon>Euteleostomi</taxon>
        <taxon>Actinopterygii</taxon>
        <taxon>Neopterygii</taxon>
        <taxon>Teleostei</taxon>
        <taxon>Protacanthopterygii</taxon>
        <taxon>Salmoniformes</taxon>
        <taxon>Salmonidae</taxon>
        <taxon>Salmoninae</taxon>
        <taxon>Oncorhynchus</taxon>
    </lineage>
</organism>
<dbReference type="GeneTree" id="ENSGT00390000003209"/>
<dbReference type="Gene3D" id="1.20.1070.10">
    <property type="entry name" value="Rhodopsin 7-helix transmembrane proteins"/>
    <property type="match status" value="1"/>
</dbReference>
<dbReference type="GeneID" id="112241437"/>
<feature type="transmembrane region" description="Helical" evidence="6">
    <location>
        <begin position="212"/>
        <end position="237"/>
    </location>
</feature>
<feature type="transmembrane region" description="Helical" evidence="6">
    <location>
        <begin position="147"/>
        <end position="169"/>
    </location>
</feature>
<dbReference type="Ensembl" id="ENSOTST00005135429.1">
    <property type="protein sequence ID" value="ENSOTSP00005156375.1"/>
    <property type="gene ID" value="ENSOTSG00005023844.2"/>
</dbReference>
<feature type="transmembrane region" description="Helical" evidence="6">
    <location>
        <begin position="66"/>
        <end position="86"/>
    </location>
</feature>
<dbReference type="RefSeq" id="XP_024265315.1">
    <property type="nucleotide sequence ID" value="XM_024409547.2"/>
</dbReference>